<accession>A0A8D8Q7P4</accession>
<reference evidence="1" key="1">
    <citation type="submission" date="2021-05" db="EMBL/GenBank/DDBJ databases">
        <authorList>
            <person name="Alioto T."/>
            <person name="Alioto T."/>
            <person name="Gomez Garrido J."/>
        </authorList>
    </citation>
    <scope>NUCLEOTIDE SEQUENCE</scope>
</reference>
<protein>
    <submittedName>
        <fullName evidence="1">Uncharacterized protein</fullName>
    </submittedName>
</protein>
<proteinExistence type="predicted"/>
<sequence length="120" mass="14148">MTNQETHFEPNPICTSICYRSGVNLTLSYYCLVRYIIISGENYQNVELEIFLKVARRKVEWLLSKVFTSCIPNFKCLDLAILDEISCSQAERYNTYRQTHIHTHYHPPMFKLSKPTFFVS</sequence>
<dbReference type="AlphaFoldDB" id="A0A8D8Q7P4"/>
<name>A0A8D8Q7P4_9HEMI</name>
<organism evidence="1">
    <name type="scientific">Cacopsylla melanoneura</name>
    <dbReference type="NCBI Taxonomy" id="428564"/>
    <lineage>
        <taxon>Eukaryota</taxon>
        <taxon>Metazoa</taxon>
        <taxon>Ecdysozoa</taxon>
        <taxon>Arthropoda</taxon>
        <taxon>Hexapoda</taxon>
        <taxon>Insecta</taxon>
        <taxon>Pterygota</taxon>
        <taxon>Neoptera</taxon>
        <taxon>Paraneoptera</taxon>
        <taxon>Hemiptera</taxon>
        <taxon>Sternorrhyncha</taxon>
        <taxon>Psylloidea</taxon>
        <taxon>Psyllidae</taxon>
        <taxon>Psyllinae</taxon>
        <taxon>Cacopsylla</taxon>
    </lineage>
</organism>
<dbReference type="EMBL" id="HBUF01063295">
    <property type="protein sequence ID" value="CAG6626694.1"/>
    <property type="molecule type" value="Transcribed_RNA"/>
</dbReference>
<evidence type="ECO:0000313" key="1">
    <source>
        <dbReference type="EMBL" id="CAG6626694.1"/>
    </source>
</evidence>